<evidence type="ECO:0000256" key="5">
    <source>
        <dbReference type="ARBA" id="ARBA00023015"/>
    </source>
</evidence>
<feature type="region of interest" description="Disordered" evidence="14">
    <location>
        <begin position="1"/>
        <end position="72"/>
    </location>
</feature>
<dbReference type="InterPro" id="IPR013558">
    <property type="entry name" value="CTNNB1-bd_N"/>
</dbReference>
<dbReference type="GO" id="GO:0007500">
    <property type="term" value="P:mesodermal cell fate determination"/>
    <property type="evidence" value="ECO:0007669"/>
    <property type="project" value="UniProtKB-ARBA"/>
</dbReference>
<keyword evidence="9 13" id="KW-0539">Nucleus</keyword>
<dbReference type="GO" id="GO:0060070">
    <property type="term" value="P:canonical Wnt signaling pathway"/>
    <property type="evidence" value="ECO:0007669"/>
    <property type="project" value="TreeGrafter"/>
</dbReference>
<feature type="compositionally biased region" description="Polar residues" evidence="14">
    <location>
        <begin position="243"/>
        <end position="261"/>
    </location>
</feature>
<evidence type="ECO:0000256" key="3">
    <source>
        <dbReference type="ARBA" id="ARBA00022687"/>
    </source>
</evidence>
<evidence type="ECO:0000256" key="8">
    <source>
        <dbReference type="ARBA" id="ARBA00023163"/>
    </source>
</evidence>
<keyword evidence="4" id="KW-0709">Segmentation polarity protein</keyword>
<dbReference type="GO" id="GO:0007435">
    <property type="term" value="P:salivary gland morphogenesis"/>
    <property type="evidence" value="ECO:0007669"/>
    <property type="project" value="UniProtKB-ARBA"/>
</dbReference>
<dbReference type="SMART" id="SM01366">
    <property type="entry name" value="c-clamp"/>
    <property type="match status" value="1"/>
</dbReference>
<dbReference type="Pfam" id="PF00505">
    <property type="entry name" value="HMG_box"/>
    <property type="match status" value="1"/>
</dbReference>
<dbReference type="GO" id="GO:0000978">
    <property type="term" value="F:RNA polymerase II cis-regulatory region sequence-specific DNA binding"/>
    <property type="evidence" value="ECO:0007669"/>
    <property type="project" value="TreeGrafter"/>
</dbReference>
<evidence type="ECO:0000256" key="7">
    <source>
        <dbReference type="ARBA" id="ARBA00023159"/>
    </source>
</evidence>
<proteinExistence type="evidence at transcript level"/>
<evidence type="ECO:0000256" key="14">
    <source>
        <dbReference type="SAM" id="MobiDB-lite"/>
    </source>
</evidence>
<dbReference type="Gene3D" id="4.10.900.10">
    <property type="entry name" value="TCF3-CBD (Catenin binding domain)"/>
    <property type="match status" value="1"/>
</dbReference>
<dbReference type="GO" id="GO:0010628">
    <property type="term" value="P:positive regulation of gene expression"/>
    <property type="evidence" value="ECO:0007669"/>
    <property type="project" value="UniProtKB-ARBA"/>
</dbReference>
<keyword evidence="4" id="KW-0217">Developmental protein</keyword>
<evidence type="ECO:0000256" key="1">
    <source>
        <dbReference type="ARBA" id="ARBA00004123"/>
    </source>
</evidence>
<feature type="region of interest" description="Disordered" evidence="14">
    <location>
        <begin position="493"/>
        <end position="624"/>
    </location>
</feature>
<protein>
    <recommendedName>
        <fullName evidence="12">dTCF</fullName>
    </recommendedName>
</protein>
<dbReference type="GO" id="GO:0007367">
    <property type="term" value="P:segment polarity determination"/>
    <property type="evidence" value="ECO:0007669"/>
    <property type="project" value="UniProtKB-KW"/>
</dbReference>
<feature type="compositionally biased region" description="Polar residues" evidence="14">
    <location>
        <begin position="1"/>
        <end position="11"/>
    </location>
</feature>
<feature type="compositionally biased region" description="Basic and acidic residues" evidence="14">
    <location>
        <begin position="262"/>
        <end position="271"/>
    </location>
</feature>
<accession>U5ENY3</accession>
<dbReference type="GO" id="GO:0019900">
    <property type="term" value="F:kinase binding"/>
    <property type="evidence" value="ECO:0007669"/>
    <property type="project" value="UniProtKB-ARBA"/>
</dbReference>
<evidence type="ECO:0000256" key="11">
    <source>
        <dbReference type="ARBA" id="ARBA00061799"/>
    </source>
</evidence>
<evidence type="ECO:0000256" key="6">
    <source>
        <dbReference type="ARBA" id="ARBA00023125"/>
    </source>
</evidence>
<dbReference type="SMART" id="SM00398">
    <property type="entry name" value="HMG"/>
    <property type="match status" value="1"/>
</dbReference>
<feature type="region of interest" description="Disordered" evidence="14">
    <location>
        <begin position="350"/>
        <end position="373"/>
    </location>
</feature>
<evidence type="ECO:0000256" key="13">
    <source>
        <dbReference type="PROSITE-ProRule" id="PRU00267"/>
    </source>
</evidence>
<dbReference type="Gene3D" id="1.10.30.10">
    <property type="entry name" value="High mobility group box domain"/>
    <property type="match status" value="1"/>
</dbReference>
<sequence>MPHNNHTSHAGSTGDDLGSTDEVKIFKDEGDREDEKLSAENLLEEKSDLIDLTESEEKGGKVSSRQDHSPIYGKIDTHPASFNMGFNLVSPYSYTNGTAGGLPVAMANKMGLSPFFCPNGDHLTSPPPAHCGIPPYQIDPKAIGLQRPAIYPFPTSQYPYPMLSPDMSQVAASWHTPSMYSAASGFRSPYPSSLPINTTLPSDFYRFSPTLLPAVHTHHVLNSHPAIVTPGPKQEISPHESNNKYSRTNMDQKNQSSTIQQDSKDNAANDKKKPHIKKPLNAFMLYMKEMRAKVVAECTLKESAAINQILGRKWHSLSREEQSIYYDKARQERQLHMELYPGWSARDNYGYGSKKKKRKKDRSPADSGGNNLKKCRARYGLDQQTQWCKPCRRKKKCIRYKEAEQEDTPHMSDDNLGSCGSVDEAKSPDDDTESLNQSLSSPGCLSGLSSLQSPSTSLASPLNLLASPLTPTNLAHHDHLSIGNSLSSMIIAGNSNNNNNNNDNNNSSSSYPYNNNNSNNSNSINSSNNNNNNNNSNGIIPTSATTITTSSASTTNNTNNNNNNENNSLNINNNKNNNNNIESIKNKSNNNHRTINSNDDNNNSSRNHRSIENSSDKIKDPKFHHLNGGFNDLLLKQQHQHLQHQLNSRLIPPSPSSSSSSSSTASSLSLSTITSQSTRLPSKISSLTSSPSSSTSSSSSPLAITSISQNSTGLLGGWSPMSIKQENHHHHQLLPHHQPFIIKQEDNPVINISQQHQLLPPAPPQQQQHQHSLNQQHPFSSSSNDSTSSYYDRAISVVRNPVGANPRDINNPLSINQLTRRDYSHNPFQHTLMTLQQQQQQQQQQQHQNLQTLAAAQNFHLQQAAAAARAIAATTSTLSPSPLLTAPALSASVAASSLPPSTFSPPISLTPTTTATTTTNLLQQTTQRIEQINKTNSDNHTNSSNNNNNNGAISVT</sequence>
<feature type="DNA-binding region" description="HMG box" evidence="13">
    <location>
        <begin position="276"/>
        <end position="344"/>
    </location>
</feature>
<feature type="region of interest" description="Disordered" evidence="14">
    <location>
        <begin position="403"/>
        <end position="457"/>
    </location>
</feature>
<name>U5ENY3_9DIPT</name>
<dbReference type="GO" id="GO:0000785">
    <property type="term" value="C:chromatin"/>
    <property type="evidence" value="ECO:0007669"/>
    <property type="project" value="TreeGrafter"/>
</dbReference>
<feature type="compositionally biased region" description="Low complexity" evidence="14">
    <location>
        <begin position="933"/>
        <end position="950"/>
    </location>
</feature>
<dbReference type="CDD" id="cd21996">
    <property type="entry name" value="HMG-box_TCF7-like"/>
    <property type="match status" value="1"/>
</dbReference>
<evidence type="ECO:0000256" key="2">
    <source>
        <dbReference type="ARBA" id="ARBA00006569"/>
    </source>
</evidence>
<dbReference type="PANTHER" id="PTHR10373:SF38">
    <property type="entry name" value="PROTEIN PANGOLIN, ISOFORM J"/>
    <property type="match status" value="1"/>
</dbReference>
<feature type="compositionally biased region" description="Basic and acidic residues" evidence="14">
    <location>
        <begin position="21"/>
        <end position="68"/>
    </location>
</feature>
<dbReference type="InterPro" id="IPR027397">
    <property type="entry name" value="Catenin-bd_sf"/>
</dbReference>
<keyword evidence="6 13" id="KW-0238">DNA-binding</keyword>
<dbReference type="GO" id="GO:1990907">
    <property type="term" value="C:beta-catenin-TCF complex"/>
    <property type="evidence" value="ECO:0007669"/>
    <property type="project" value="TreeGrafter"/>
</dbReference>
<feature type="domain" description="HMG box" evidence="15">
    <location>
        <begin position="276"/>
        <end position="344"/>
    </location>
</feature>
<feature type="compositionally biased region" description="Basic and acidic residues" evidence="14">
    <location>
        <begin position="609"/>
        <end position="623"/>
    </location>
</feature>
<feature type="compositionally biased region" description="Low complexity" evidence="14">
    <location>
        <begin position="494"/>
        <end position="605"/>
    </location>
</feature>
<dbReference type="GO" id="GO:0045892">
    <property type="term" value="P:negative regulation of DNA-templated transcription"/>
    <property type="evidence" value="ECO:0007669"/>
    <property type="project" value="UniProtKB-ARBA"/>
</dbReference>
<dbReference type="EMBL" id="GANO01000398">
    <property type="protein sequence ID" value="JAB59473.1"/>
    <property type="molecule type" value="mRNA"/>
</dbReference>
<dbReference type="GO" id="GO:0007476">
    <property type="term" value="P:imaginal disc-derived wing morphogenesis"/>
    <property type="evidence" value="ECO:0007669"/>
    <property type="project" value="UniProtKB-ARBA"/>
</dbReference>
<feature type="region of interest" description="Disordered" evidence="14">
    <location>
        <begin position="759"/>
        <end position="788"/>
    </location>
</feature>
<organism evidence="16">
    <name type="scientific">Corethrella appendiculata</name>
    <dbReference type="NCBI Taxonomy" id="1370023"/>
    <lineage>
        <taxon>Eukaryota</taxon>
        <taxon>Metazoa</taxon>
        <taxon>Ecdysozoa</taxon>
        <taxon>Arthropoda</taxon>
        <taxon>Hexapoda</taxon>
        <taxon>Insecta</taxon>
        <taxon>Pterygota</taxon>
        <taxon>Neoptera</taxon>
        <taxon>Endopterygota</taxon>
        <taxon>Diptera</taxon>
        <taxon>Nematocera</taxon>
        <taxon>Culicoidea</taxon>
        <taxon>Chaoboridae</taxon>
        <taxon>Corethrella</taxon>
    </lineage>
</organism>
<feature type="region of interest" description="Disordered" evidence="14">
    <location>
        <begin position="224"/>
        <end position="275"/>
    </location>
</feature>
<comment type="subcellular location">
    <subcellularLocation>
        <location evidence="1">Nucleus</location>
    </subcellularLocation>
</comment>
<feature type="compositionally biased region" description="Low complexity" evidence="14">
    <location>
        <begin position="438"/>
        <end position="457"/>
    </location>
</feature>
<evidence type="ECO:0000256" key="10">
    <source>
        <dbReference type="ARBA" id="ARBA00053480"/>
    </source>
</evidence>
<reference evidence="16" key="1">
    <citation type="journal article" date="2014" name="Insect Biochem. Mol. Biol.">
        <title>An insight into the sialome of the frog biting fly, Corethrella appendiculata.</title>
        <authorList>
            <person name="Ribeiro J.M.C."/>
            <person name="Chagas A.C."/>
            <person name="Pham V.M."/>
            <person name="Lounibos L.P."/>
            <person name="Calvo E."/>
        </authorList>
    </citation>
    <scope>NUCLEOTIDE SEQUENCE</scope>
    <source>
        <tissue evidence="16">Salivary glands</tissue>
    </source>
</reference>
<dbReference type="PROSITE" id="PS50118">
    <property type="entry name" value="HMG_BOX_2"/>
    <property type="match status" value="1"/>
</dbReference>
<feature type="region of interest" description="Disordered" evidence="14">
    <location>
        <begin position="933"/>
        <end position="956"/>
    </location>
</feature>
<dbReference type="GO" id="GO:0072091">
    <property type="term" value="P:regulation of stem cell proliferation"/>
    <property type="evidence" value="ECO:0007669"/>
    <property type="project" value="UniProtKB-ARBA"/>
</dbReference>
<comment type="similarity">
    <text evidence="2">Belongs to the TCF/LEF family.</text>
</comment>
<feature type="compositionally biased region" description="Low complexity" evidence="14">
    <location>
        <begin position="643"/>
        <end position="703"/>
    </location>
</feature>
<dbReference type="GO" id="GO:0001222">
    <property type="term" value="F:transcription corepressor binding"/>
    <property type="evidence" value="ECO:0007669"/>
    <property type="project" value="UniProtKB-ARBA"/>
</dbReference>
<keyword evidence="3" id="KW-0879">Wnt signaling pathway</keyword>
<comment type="subunit">
    <text evidence="11">Binds to the beta-catenin homolog arm or to gro.</text>
</comment>
<dbReference type="GO" id="GO:0035277">
    <property type="term" value="P:spiracle morphogenesis, open tracheal system"/>
    <property type="evidence" value="ECO:0007669"/>
    <property type="project" value="UniProtKB-ARBA"/>
</dbReference>
<keyword evidence="7" id="KW-0010">Activator</keyword>
<feature type="compositionally biased region" description="Basic and acidic residues" evidence="14">
    <location>
        <begin position="403"/>
        <end position="413"/>
    </location>
</feature>
<dbReference type="Pfam" id="PF08347">
    <property type="entry name" value="CTNNB1_binding"/>
    <property type="match status" value="1"/>
</dbReference>
<evidence type="ECO:0000313" key="16">
    <source>
        <dbReference type="EMBL" id="JAB59473.1"/>
    </source>
</evidence>
<evidence type="ECO:0000256" key="12">
    <source>
        <dbReference type="ARBA" id="ARBA00080285"/>
    </source>
</evidence>
<evidence type="ECO:0000256" key="4">
    <source>
        <dbReference type="ARBA" id="ARBA00022716"/>
    </source>
</evidence>
<keyword evidence="8" id="KW-0804">Transcription</keyword>
<dbReference type="SUPFAM" id="SSF47095">
    <property type="entry name" value="HMG-box"/>
    <property type="match status" value="1"/>
</dbReference>
<evidence type="ECO:0000256" key="9">
    <source>
        <dbReference type="ARBA" id="ARBA00023242"/>
    </source>
</evidence>
<dbReference type="InterPro" id="IPR024940">
    <property type="entry name" value="TCF/LEF"/>
</dbReference>
<dbReference type="FunFam" id="1.10.30.10:FF:000001">
    <property type="entry name" value="transcription factor 7 isoform X2"/>
    <property type="match status" value="1"/>
</dbReference>
<dbReference type="FunFam" id="4.10.900.10:FF:000011">
    <property type="entry name" value="Pangolin, isoform Q"/>
    <property type="match status" value="1"/>
</dbReference>
<dbReference type="AlphaFoldDB" id="U5ENY3"/>
<comment type="function">
    <text evidence="10">Segment polarity protein. Functions together with arm to transduce the Wingless (Wg) signal in embryos and in developing adult tissues. Acts as a transcriptional activator, but in the absence of arm, it binds to gro and acts as a transcriptional repressor of wg-responsive genes.</text>
</comment>
<dbReference type="InterPro" id="IPR009071">
    <property type="entry name" value="HMG_box_dom"/>
</dbReference>
<keyword evidence="5" id="KW-0805">Transcription regulation</keyword>
<feature type="region of interest" description="Disordered" evidence="14">
    <location>
        <begin position="638"/>
        <end position="703"/>
    </location>
</feature>
<dbReference type="InterPro" id="IPR036910">
    <property type="entry name" value="HMG_box_dom_sf"/>
</dbReference>
<evidence type="ECO:0000259" key="15">
    <source>
        <dbReference type="PROSITE" id="PS50118"/>
    </source>
</evidence>
<dbReference type="GO" id="GO:0001228">
    <property type="term" value="F:DNA-binding transcription activator activity, RNA polymerase II-specific"/>
    <property type="evidence" value="ECO:0007669"/>
    <property type="project" value="UniProtKB-ARBA"/>
</dbReference>
<dbReference type="PANTHER" id="PTHR10373">
    <property type="entry name" value="TRANSCRIPTION FACTOR 7 FAMILY MEMBER"/>
    <property type="match status" value="1"/>
</dbReference>